<dbReference type="InterPro" id="IPR024516">
    <property type="entry name" value="Mce_C"/>
</dbReference>
<dbReference type="STRING" id="1219011.GCA_001895045_04084"/>
<dbReference type="PANTHER" id="PTHR33371">
    <property type="entry name" value="INTERMEMBRANE PHOSPHOLIPID TRANSPORT SYSTEM BINDING PROTEIN MLAD-RELATED"/>
    <property type="match status" value="1"/>
</dbReference>
<keyword evidence="3" id="KW-0449">Lipoprotein</keyword>
<dbReference type="PANTHER" id="PTHR33371:SF4">
    <property type="entry name" value="INTERMEMBRANE PHOSPHOLIPID TRANSPORT SYSTEM BINDING PROTEIN MLAD"/>
    <property type="match status" value="1"/>
</dbReference>
<dbReference type="Gene3D" id="1.10.287.950">
    <property type="entry name" value="Methyl-accepting chemotaxis protein"/>
    <property type="match status" value="1"/>
</dbReference>
<dbReference type="KEGG" id="rcr:NCTC10994_02307"/>
<dbReference type="NCBIfam" id="TIGR00996">
    <property type="entry name" value="Mtu_fam_mce"/>
    <property type="match status" value="1"/>
</dbReference>
<dbReference type="InterPro" id="IPR052336">
    <property type="entry name" value="MlaD_Phospholipid_Transporter"/>
</dbReference>
<organism evidence="3 4">
    <name type="scientific">Rhodococcus coprophilus</name>
    <dbReference type="NCBI Taxonomy" id="38310"/>
    <lineage>
        <taxon>Bacteria</taxon>
        <taxon>Bacillati</taxon>
        <taxon>Actinomycetota</taxon>
        <taxon>Actinomycetes</taxon>
        <taxon>Mycobacteriales</taxon>
        <taxon>Nocardiaceae</taxon>
        <taxon>Rhodococcus</taxon>
    </lineage>
</organism>
<reference evidence="3 4" key="1">
    <citation type="submission" date="2018-06" db="EMBL/GenBank/DDBJ databases">
        <authorList>
            <consortium name="Pathogen Informatics"/>
            <person name="Doyle S."/>
        </authorList>
    </citation>
    <scope>NUCLEOTIDE SEQUENCE [LARGE SCALE GENOMIC DNA]</scope>
    <source>
        <strain evidence="3 4">NCTC10994</strain>
    </source>
</reference>
<dbReference type="PROSITE" id="PS51257">
    <property type="entry name" value="PROKAR_LIPOPROTEIN"/>
    <property type="match status" value="1"/>
</dbReference>
<dbReference type="RefSeq" id="WP_084722734.1">
    <property type="nucleotide sequence ID" value="NZ_JAFBBL010000001.1"/>
</dbReference>
<sequence length="352" mass="36702">MTRAARAVGVLASVAVLSTGCGLSLHELPLGRTGSGDTYTVTAVFESADRLDPGAEVRAGQAVVGRVHTLRTDGVRAYLDLSMSTSVDLPANVGASVRLPSALGSPFVQIDMPEEASPEVLSDGDTIERTEVGPDIETTFAMLGQVVNGSGLDQLRTITAELNSAFGGRGEKIRDMLTRLEATTALADENSAHFERTLVAVESVSGRLAQQQELLDRSIGDSSRMVTLLAEQQQDLTTLVSGTAAVSESVDVVMRDSGTIGGAVDDLADITSGIKDFNNTVEAALVNMNQFMDGFRRATPGDYLIFDGAFDIPAAIDLLVTGGVPLDGGPAVPMPQADIASGLPDLLRGGVR</sequence>
<feature type="domain" description="Mce/MlaD" evidence="1">
    <location>
        <begin position="38"/>
        <end position="112"/>
    </location>
</feature>
<evidence type="ECO:0000259" key="1">
    <source>
        <dbReference type="Pfam" id="PF02470"/>
    </source>
</evidence>
<evidence type="ECO:0000259" key="2">
    <source>
        <dbReference type="Pfam" id="PF11887"/>
    </source>
</evidence>
<dbReference type="InterPro" id="IPR003399">
    <property type="entry name" value="Mce/MlaD"/>
</dbReference>
<dbReference type="Pfam" id="PF11887">
    <property type="entry name" value="Mce4_CUP1"/>
    <property type="match status" value="1"/>
</dbReference>
<gene>
    <name evidence="3" type="primary">mce1E</name>
    <name evidence="3" type="ORF">NCTC10994_02307</name>
</gene>
<dbReference type="Pfam" id="PF02470">
    <property type="entry name" value="MlaD"/>
    <property type="match status" value="1"/>
</dbReference>
<protein>
    <submittedName>
        <fullName evidence="3">Mce family lipoprotein mce1e</fullName>
    </submittedName>
</protein>
<dbReference type="AlphaFoldDB" id="A0A2X4U0M0"/>
<accession>A0A2X4U0M0</accession>
<dbReference type="Proteomes" id="UP000249091">
    <property type="component" value="Chromosome 1"/>
</dbReference>
<dbReference type="EMBL" id="LS483468">
    <property type="protein sequence ID" value="SQI32711.1"/>
    <property type="molecule type" value="Genomic_DNA"/>
</dbReference>
<keyword evidence="4" id="KW-1185">Reference proteome</keyword>
<name>A0A2X4U0M0_9NOCA</name>
<evidence type="ECO:0000313" key="3">
    <source>
        <dbReference type="EMBL" id="SQI32711.1"/>
    </source>
</evidence>
<dbReference type="InterPro" id="IPR005693">
    <property type="entry name" value="Mce"/>
</dbReference>
<proteinExistence type="predicted"/>
<feature type="domain" description="Mammalian cell entry C-terminal" evidence="2">
    <location>
        <begin position="118"/>
        <end position="299"/>
    </location>
</feature>
<evidence type="ECO:0000313" key="4">
    <source>
        <dbReference type="Proteomes" id="UP000249091"/>
    </source>
</evidence>